<sequence>MCLVAIMSSAAVNFTTKMLFMAPSRSKLFTAYDKIFRLYFATNRFPREYSHFVKIMNNFLQSLHDNLTRMPRFVRLPIDWSTHNKVDVPSLKQNAHSKYETPEGCTCEFCNSDENYRVGWRSQVGNTNPGEATREWFIPTSLLPGQILNKECHTKSNKILSLSIHYSGDQQTDMSIIIRQLQSPTYTSWAGILELIIYPGVSRKEAPRAYISHVQEIKDLVQQINISLTQVQQIRCQFVIDHFSFSQLRLAAGFINLDNGNWTLAYIDRSDSNKVKEVHKRDSVFRRIESAYREDFSN</sequence>
<comment type="caution">
    <text evidence="1">The sequence shown here is derived from an EMBL/GenBank/DDBJ whole genome shotgun (WGS) entry which is preliminary data.</text>
</comment>
<accession>A0A4S8QPZ8</accession>
<reference evidence="1 2" key="1">
    <citation type="submission" date="2017-12" db="EMBL/GenBank/DDBJ databases">
        <title>Comparative genomics of Botrytis spp.</title>
        <authorList>
            <person name="Valero-Jimenez C.A."/>
            <person name="Tapia P."/>
            <person name="Veloso J."/>
            <person name="Silva-Moreno E."/>
            <person name="Staats M."/>
            <person name="Valdes J.H."/>
            <person name="Van Kan J.A.L."/>
        </authorList>
    </citation>
    <scope>NUCLEOTIDE SEQUENCE [LARGE SCALE GENOMIC DNA]</scope>
    <source>
        <strain evidence="1 2">MUCL435</strain>
    </source>
</reference>
<proteinExistence type="predicted"/>
<keyword evidence="2" id="KW-1185">Reference proteome</keyword>
<dbReference type="OrthoDB" id="3495525at2759"/>
<name>A0A4S8QPZ8_9HELO</name>
<gene>
    <name evidence="1" type="ORF">BGAL_0328g00100</name>
</gene>
<dbReference type="EMBL" id="PQXL01000328">
    <property type="protein sequence ID" value="THV47197.1"/>
    <property type="molecule type" value="Genomic_DNA"/>
</dbReference>
<evidence type="ECO:0000313" key="2">
    <source>
        <dbReference type="Proteomes" id="UP000308671"/>
    </source>
</evidence>
<evidence type="ECO:0000313" key="1">
    <source>
        <dbReference type="EMBL" id="THV47197.1"/>
    </source>
</evidence>
<dbReference type="Proteomes" id="UP000308671">
    <property type="component" value="Unassembled WGS sequence"/>
</dbReference>
<dbReference type="AlphaFoldDB" id="A0A4S8QPZ8"/>
<organism evidence="1 2">
    <name type="scientific">Botrytis galanthina</name>
    <dbReference type="NCBI Taxonomy" id="278940"/>
    <lineage>
        <taxon>Eukaryota</taxon>
        <taxon>Fungi</taxon>
        <taxon>Dikarya</taxon>
        <taxon>Ascomycota</taxon>
        <taxon>Pezizomycotina</taxon>
        <taxon>Leotiomycetes</taxon>
        <taxon>Helotiales</taxon>
        <taxon>Sclerotiniaceae</taxon>
        <taxon>Botrytis</taxon>
    </lineage>
</organism>
<protein>
    <submittedName>
        <fullName evidence="1">Uncharacterized protein</fullName>
    </submittedName>
</protein>